<protein>
    <submittedName>
        <fullName evidence="1">Uncharacterized protein</fullName>
    </submittedName>
</protein>
<dbReference type="Proteomes" id="UP000616151">
    <property type="component" value="Unassembled WGS sequence"/>
</dbReference>
<gene>
    <name evidence="1" type="ORF">JHL16_06835</name>
</gene>
<proteinExistence type="predicted"/>
<keyword evidence="2" id="KW-1185">Reference proteome</keyword>
<organism evidence="1 2">
    <name type="scientific">Taklimakanibacter albus</name>
    <dbReference type="NCBI Taxonomy" id="2800327"/>
    <lineage>
        <taxon>Bacteria</taxon>
        <taxon>Pseudomonadati</taxon>
        <taxon>Pseudomonadota</taxon>
        <taxon>Alphaproteobacteria</taxon>
        <taxon>Hyphomicrobiales</taxon>
        <taxon>Aestuariivirgaceae</taxon>
        <taxon>Taklimakanibacter</taxon>
    </lineage>
</organism>
<reference evidence="1" key="1">
    <citation type="submission" date="2021-01" db="EMBL/GenBank/DDBJ databases">
        <authorList>
            <person name="Sun Q."/>
        </authorList>
    </citation>
    <scope>NUCLEOTIDE SEQUENCE</scope>
    <source>
        <strain evidence="1">YIM B02566</strain>
    </source>
</reference>
<accession>A0ACC5R067</accession>
<evidence type="ECO:0000313" key="1">
    <source>
        <dbReference type="EMBL" id="MBK1866064.1"/>
    </source>
</evidence>
<evidence type="ECO:0000313" key="2">
    <source>
        <dbReference type="Proteomes" id="UP000616151"/>
    </source>
</evidence>
<dbReference type="EMBL" id="JAENHL010000006">
    <property type="protein sequence ID" value="MBK1866064.1"/>
    <property type="molecule type" value="Genomic_DNA"/>
</dbReference>
<sequence>MRIAAILLCLWVSPAWAVEGSGGPVRTMFTVSNQTLDVEVTWLQTGGVVQLKIVSTEAVPEEKRTDVLQAARQLLRASAGGSNKVMISDTGKLIGSYRLTGWTKPFSANDLTLGAP</sequence>
<name>A0ACC5R067_9HYPH</name>
<comment type="caution">
    <text evidence="1">The sequence shown here is derived from an EMBL/GenBank/DDBJ whole genome shotgun (WGS) entry which is preliminary data.</text>
</comment>